<accession>A0A411HF55</accession>
<dbReference type="AlphaFoldDB" id="A0A411HF55"/>
<organism evidence="1 2">
    <name type="scientific">Pseudolysobacter antarcticus</name>
    <dbReference type="NCBI Taxonomy" id="2511995"/>
    <lineage>
        <taxon>Bacteria</taxon>
        <taxon>Pseudomonadati</taxon>
        <taxon>Pseudomonadota</taxon>
        <taxon>Gammaproteobacteria</taxon>
        <taxon>Lysobacterales</taxon>
        <taxon>Rhodanobacteraceae</taxon>
        <taxon>Pseudolysobacter</taxon>
    </lineage>
</organism>
<dbReference type="Proteomes" id="UP000291562">
    <property type="component" value="Chromosome"/>
</dbReference>
<dbReference type="KEGG" id="xbc:ELE36_01240"/>
<reference evidence="1 2" key="1">
    <citation type="submission" date="2019-01" db="EMBL/GenBank/DDBJ databases">
        <title>Pseudolysobacter antarctica gen. nov., sp. nov., isolated from Fildes Peninsula, Antarctica.</title>
        <authorList>
            <person name="Wei Z."/>
            <person name="Peng F."/>
        </authorList>
    </citation>
    <scope>NUCLEOTIDE SEQUENCE [LARGE SCALE GENOMIC DNA]</scope>
    <source>
        <strain evidence="1 2">AQ6-296</strain>
    </source>
</reference>
<proteinExistence type="predicted"/>
<evidence type="ECO:0000313" key="1">
    <source>
        <dbReference type="EMBL" id="QBB69116.1"/>
    </source>
</evidence>
<protein>
    <submittedName>
        <fullName evidence="1">Uncharacterized protein</fullName>
    </submittedName>
</protein>
<evidence type="ECO:0000313" key="2">
    <source>
        <dbReference type="Proteomes" id="UP000291562"/>
    </source>
</evidence>
<dbReference type="EMBL" id="CP035704">
    <property type="protein sequence ID" value="QBB69116.1"/>
    <property type="molecule type" value="Genomic_DNA"/>
</dbReference>
<keyword evidence="2" id="KW-1185">Reference proteome</keyword>
<gene>
    <name evidence="1" type="ORF">ELE36_01240</name>
</gene>
<name>A0A411HF55_9GAMM</name>
<sequence>MGHNDHMDDNDGLAEFLIELLEGEHLDGAAAGITRRVIDRGLESLTDKQKFVFERDVMTTFGNATCDACENEIPMSEKAHALQNGGMCNYCWHMMEKLKNE</sequence>
<dbReference type="OrthoDB" id="6057991at2"/>